<feature type="compositionally biased region" description="Low complexity" evidence="1">
    <location>
        <begin position="29"/>
        <end position="49"/>
    </location>
</feature>
<keyword evidence="3" id="KW-1185">Reference proteome</keyword>
<reference evidence="2 3" key="1">
    <citation type="submission" date="2014-04" db="EMBL/GenBank/DDBJ databases">
        <authorList>
            <consortium name="DOE Joint Genome Institute"/>
            <person name="Kuo A."/>
            <person name="Kohler A."/>
            <person name="Jargeat P."/>
            <person name="Nagy L.G."/>
            <person name="Floudas D."/>
            <person name="Copeland A."/>
            <person name="Barry K.W."/>
            <person name="Cichocki N."/>
            <person name="Veneault-Fourrey C."/>
            <person name="LaButti K."/>
            <person name="Lindquist E.A."/>
            <person name="Lipzen A."/>
            <person name="Lundell T."/>
            <person name="Morin E."/>
            <person name="Murat C."/>
            <person name="Sun H."/>
            <person name="Tunlid A."/>
            <person name="Henrissat B."/>
            <person name="Grigoriev I.V."/>
            <person name="Hibbett D.S."/>
            <person name="Martin F."/>
            <person name="Nordberg H.P."/>
            <person name="Cantor M.N."/>
            <person name="Hua S.X."/>
        </authorList>
    </citation>
    <scope>NUCLEOTIDE SEQUENCE [LARGE SCALE GENOMIC DNA]</scope>
    <source>
        <strain evidence="2 3">Ve08.2h10</strain>
    </source>
</reference>
<evidence type="ECO:0000313" key="2">
    <source>
        <dbReference type="EMBL" id="KIK99208.1"/>
    </source>
</evidence>
<feature type="compositionally biased region" description="Basic and acidic residues" evidence="1">
    <location>
        <begin position="135"/>
        <end position="147"/>
    </location>
</feature>
<feature type="compositionally biased region" description="Basic and acidic residues" evidence="1">
    <location>
        <begin position="156"/>
        <end position="180"/>
    </location>
</feature>
<feature type="compositionally biased region" description="Polar residues" evidence="1">
    <location>
        <begin position="96"/>
        <end position="108"/>
    </location>
</feature>
<protein>
    <submittedName>
        <fullName evidence="2">Uncharacterized protein</fullName>
    </submittedName>
</protein>
<reference evidence="3" key="2">
    <citation type="submission" date="2015-01" db="EMBL/GenBank/DDBJ databases">
        <title>Evolutionary Origins and Diversification of the Mycorrhizal Mutualists.</title>
        <authorList>
            <consortium name="DOE Joint Genome Institute"/>
            <consortium name="Mycorrhizal Genomics Consortium"/>
            <person name="Kohler A."/>
            <person name="Kuo A."/>
            <person name="Nagy L.G."/>
            <person name="Floudas D."/>
            <person name="Copeland A."/>
            <person name="Barry K.W."/>
            <person name="Cichocki N."/>
            <person name="Veneault-Fourrey C."/>
            <person name="LaButti K."/>
            <person name="Lindquist E.A."/>
            <person name="Lipzen A."/>
            <person name="Lundell T."/>
            <person name="Morin E."/>
            <person name="Murat C."/>
            <person name="Riley R."/>
            <person name="Ohm R."/>
            <person name="Sun H."/>
            <person name="Tunlid A."/>
            <person name="Henrissat B."/>
            <person name="Grigoriev I.V."/>
            <person name="Hibbett D.S."/>
            <person name="Martin F."/>
        </authorList>
    </citation>
    <scope>NUCLEOTIDE SEQUENCE [LARGE SCALE GENOMIC DNA]</scope>
    <source>
        <strain evidence="3">Ve08.2h10</strain>
    </source>
</reference>
<evidence type="ECO:0000313" key="3">
    <source>
        <dbReference type="Proteomes" id="UP000054538"/>
    </source>
</evidence>
<dbReference type="Proteomes" id="UP000054538">
    <property type="component" value="Unassembled WGS sequence"/>
</dbReference>
<dbReference type="InParanoid" id="A0A0D0DVW9"/>
<dbReference type="EMBL" id="KN824866">
    <property type="protein sequence ID" value="KIK99208.1"/>
    <property type="molecule type" value="Genomic_DNA"/>
</dbReference>
<dbReference type="HOGENOM" id="CLU_1098796_0_0_1"/>
<name>A0A0D0DVW9_9AGAM</name>
<evidence type="ECO:0000256" key="1">
    <source>
        <dbReference type="SAM" id="MobiDB-lite"/>
    </source>
</evidence>
<sequence length="253" mass="27832">MTSLDTIPMENNYSPQIIHPSTDPASATHSGSYPCSSSSAMSHSSSHLSPAYPAQCSSVTSWGHTDPPSGELQGAEEDAEEERRNQTRTEEVSPTLPLTRTQTNSSAAHSGAPPIRVEDTTNTEEEDIADTFWHPLRDDGKVRVQNHEEDEGGEIDSVHALESIHDDDRASEGEEKEQQRRFKSSSSKAERLRLEFKPVSPLPWDAVDSSGQNNDPVVSDYYSTLNSKNFAALQKKCVLGIRVTLRTDYGCTL</sequence>
<proteinExistence type="predicted"/>
<accession>A0A0D0DVW9</accession>
<feature type="compositionally biased region" description="Polar residues" evidence="1">
    <location>
        <begin position="1"/>
        <end position="15"/>
    </location>
</feature>
<feature type="region of interest" description="Disordered" evidence="1">
    <location>
        <begin position="1"/>
        <end position="190"/>
    </location>
</feature>
<organism evidence="2 3">
    <name type="scientific">Paxillus rubicundulus Ve08.2h10</name>
    <dbReference type="NCBI Taxonomy" id="930991"/>
    <lineage>
        <taxon>Eukaryota</taxon>
        <taxon>Fungi</taxon>
        <taxon>Dikarya</taxon>
        <taxon>Basidiomycota</taxon>
        <taxon>Agaricomycotina</taxon>
        <taxon>Agaricomycetes</taxon>
        <taxon>Agaricomycetidae</taxon>
        <taxon>Boletales</taxon>
        <taxon>Paxilineae</taxon>
        <taxon>Paxillaceae</taxon>
        <taxon>Paxillus</taxon>
    </lineage>
</organism>
<dbReference type="AlphaFoldDB" id="A0A0D0DVW9"/>
<feature type="compositionally biased region" description="Basic and acidic residues" evidence="1">
    <location>
        <begin position="81"/>
        <end position="91"/>
    </location>
</feature>
<gene>
    <name evidence="2" type="ORF">PAXRUDRAFT_564188</name>
</gene>